<sequence length="575" mass="64504">MVSFTTASNHLFPSPYSPTDLNFHTLPSWVSVCNPRTRPTKQELGVSCNLAAVAKERGSGDLGLEAAILEFMKSSENPERFPTKKQLMDAGRMDLVEAITRQGGWLTFGWDLDDDEHKVDEVEVKDWDLMNVEDYKNVSVKEWVQSGEKDSALEGNEVGRYSVSSFAVSSTGPASSSGRSLEATAEEDSGIEGILSRLEKERNINFGFNSREKGKASPNQCDDHKDDWLERTSNNMAVAGLGRTSRPASLSSGGGIINNARGKPFLSDLNRLGNSLKPETWRTWSSQRADFSNMDLKAAEIVSKEEGPTNVSGDGILEVKEYCNEHSNGQKVGISSNQIKSRLQQLESELSFVLHSVRSNTGEVVLPKASDLILMYINLGYESSSKDLQKLSDASEFQENEIMNAQYRLRSIRAKLAVLEGKMTLAMIGAQKMIEEKQKRIDDARRDLRLIRTACIVWPNSASEVLLVGSFDGWSSKIEKRFDQSSWHCERKQTIEHPKKRHGGSGKIKYKKINSRWSRSERKMEKSRTGIFTLSLKLYPGKYEIKFIVDGEWKVDPLRPIVYNGGYENNLLMIM</sequence>
<comment type="caution">
    <text evidence="1">The sequence shown here is derived from an EMBL/GenBank/DDBJ whole genome shotgun (WGS) entry which is preliminary data.</text>
</comment>
<reference evidence="2" key="1">
    <citation type="journal article" date="2023" name="G3 (Bethesda)">
        <title>Genome assembly and association tests identify interacting loci associated with vigor, precocity, and sex in interspecific pistachio rootstocks.</title>
        <authorList>
            <person name="Palmer W."/>
            <person name="Jacygrad E."/>
            <person name="Sagayaradj S."/>
            <person name="Cavanaugh K."/>
            <person name="Han R."/>
            <person name="Bertier L."/>
            <person name="Beede B."/>
            <person name="Kafkas S."/>
            <person name="Golino D."/>
            <person name="Preece J."/>
            <person name="Michelmore R."/>
        </authorList>
    </citation>
    <scope>NUCLEOTIDE SEQUENCE [LARGE SCALE GENOMIC DNA]</scope>
</reference>
<evidence type="ECO:0000313" key="1">
    <source>
        <dbReference type="EMBL" id="KAJ0095168.1"/>
    </source>
</evidence>
<protein>
    <submittedName>
        <fullName evidence="1">Uncharacterized protein</fullName>
    </submittedName>
</protein>
<keyword evidence="2" id="KW-1185">Reference proteome</keyword>
<name>A0ACC1B8K6_9ROSI</name>
<proteinExistence type="predicted"/>
<evidence type="ECO:0000313" key="2">
    <source>
        <dbReference type="Proteomes" id="UP001164250"/>
    </source>
</evidence>
<accession>A0ACC1B8K6</accession>
<gene>
    <name evidence="1" type="ORF">Patl1_16311</name>
</gene>
<dbReference type="Proteomes" id="UP001164250">
    <property type="component" value="Chromosome 6"/>
</dbReference>
<dbReference type="EMBL" id="CM047902">
    <property type="protein sequence ID" value="KAJ0095168.1"/>
    <property type="molecule type" value="Genomic_DNA"/>
</dbReference>
<organism evidence="1 2">
    <name type="scientific">Pistacia atlantica</name>
    <dbReference type="NCBI Taxonomy" id="434234"/>
    <lineage>
        <taxon>Eukaryota</taxon>
        <taxon>Viridiplantae</taxon>
        <taxon>Streptophyta</taxon>
        <taxon>Embryophyta</taxon>
        <taxon>Tracheophyta</taxon>
        <taxon>Spermatophyta</taxon>
        <taxon>Magnoliopsida</taxon>
        <taxon>eudicotyledons</taxon>
        <taxon>Gunneridae</taxon>
        <taxon>Pentapetalae</taxon>
        <taxon>rosids</taxon>
        <taxon>malvids</taxon>
        <taxon>Sapindales</taxon>
        <taxon>Anacardiaceae</taxon>
        <taxon>Pistacia</taxon>
    </lineage>
</organism>